<dbReference type="Proteomes" id="UP001302126">
    <property type="component" value="Unassembled WGS sequence"/>
</dbReference>
<dbReference type="Pfam" id="PF24681">
    <property type="entry name" value="Kelch_KLHDC2_KLHL20_DRC7"/>
    <property type="match status" value="1"/>
</dbReference>
<dbReference type="Gene3D" id="2.120.10.80">
    <property type="entry name" value="Kelch-type beta propeller"/>
    <property type="match status" value="2"/>
</dbReference>
<reference evidence="4" key="2">
    <citation type="submission" date="2023-05" db="EMBL/GenBank/DDBJ databases">
        <authorList>
            <consortium name="Lawrence Berkeley National Laboratory"/>
            <person name="Steindorff A."/>
            <person name="Hensen N."/>
            <person name="Bonometti L."/>
            <person name="Westerberg I."/>
            <person name="Brannstrom I.O."/>
            <person name="Guillou S."/>
            <person name="Cros-Aarteil S."/>
            <person name="Calhoun S."/>
            <person name="Haridas S."/>
            <person name="Kuo A."/>
            <person name="Mondo S."/>
            <person name="Pangilinan J."/>
            <person name="Riley R."/>
            <person name="Labutti K."/>
            <person name="Andreopoulos B."/>
            <person name="Lipzen A."/>
            <person name="Chen C."/>
            <person name="Yanf M."/>
            <person name="Daum C."/>
            <person name="Ng V."/>
            <person name="Clum A."/>
            <person name="Ohm R."/>
            <person name="Martin F."/>
            <person name="Silar P."/>
            <person name="Natvig D."/>
            <person name="Lalanne C."/>
            <person name="Gautier V."/>
            <person name="Ament-Velasquez S.L."/>
            <person name="Kruys A."/>
            <person name="Hutchinson M.I."/>
            <person name="Powell A.J."/>
            <person name="Barry K."/>
            <person name="Miller A.N."/>
            <person name="Grigoriev I.V."/>
            <person name="Debuchy R."/>
            <person name="Gladieux P."/>
            <person name="Thoren M.H."/>
            <person name="Johannesson H."/>
        </authorList>
    </citation>
    <scope>NUCLEOTIDE SEQUENCE</scope>
    <source>
        <strain evidence="4">PSN309</strain>
    </source>
</reference>
<reference evidence="4" key="1">
    <citation type="journal article" date="2023" name="Mol. Phylogenet. Evol.">
        <title>Genome-scale phylogeny and comparative genomics of the fungal order Sordariales.</title>
        <authorList>
            <person name="Hensen N."/>
            <person name="Bonometti L."/>
            <person name="Westerberg I."/>
            <person name="Brannstrom I.O."/>
            <person name="Guillou S."/>
            <person name="Cros-Aarteil S."/>
            <person name="Calhoun S."/>
            <person name="Haridas S."/>
            <person name="Kuo A."/>
            <person name="Mondo S."/>
            <person name="Pangilinan J."/>
            <person name="Riley R."/>
            <person name="LaButti K."/>
            <person name="Andreopoulos B."/>
            <person name="Lipzen A."/>
            <person name="Chen C."/>
            <person name="Yan M."/>
            <person name="Daum C."/>
            <person name="Ng V."/>
            <person name="Clum A."/>
            <person name="Steindorff A."/>
            <person name="Ohm R.A."/>
            <person name="Martin F."/>
            <person name="Silar P."/>
            <person name="Natvig D.O."/>
            <person name="Lalanne C."/>
            <person name="Gautier V."/>
            <person name="Ament-Velasquez S.L."/>
            <person name="Kruys A."/>
            <person name="Hutchinson M.I."/>
            <person name="Powell A.J."/>
            <person name="Barry K."/>
            <person name="Miller A.N."/>
            <person name="Grigoriev I.V."/>
            <person name="Debuchy R."/>
            <person name="Gladieux P."/>
            <person name="Hiltunen Thoren M."/>
            <person name="Johannesson H."/>
        </authorList>
    </citation>
    <scope>NUCLEOTIDE SEQUENCE</scope>
    <source>
        <strain evidence="4">PSN309</strain>
    </source>
</reference>
<keyword evidence="3" id="KW-0732">Signal</keyword>
<dbReference type="Pfam" id="PF01344">
    <property type="entry name" value="Kelch_1"/>
    <property type="match status" value="1"/>
</dbReference>
<evidence type="ECO:0008006" key="6">
    <source>
        <dbReference type="Google" id="ProtNLM"/>
    </source>
</evidence>
<sequence>MKYHLIVQALSLSLTIFDALASPTTSPQVSRQISSWKTLAPIPTGPIHEHSTVLLSPTQLVTVGGVLQSGGVINSVYLYDIPSDSWKKLAPLPVAINHANAAAVDGKLYVLGGMIVSGGNWVGTPRSWIYDPNVGDKWTPLDPMPASETARGSAVVGVHNGTIWLVSGKTGSGTNGKSVPAVSAFDTKTKTWVVVPEKAREIPEGRDHGGGGVVGDKFYQIGGSLGPIENRKDTVFVLDLKDGGTKGWVTAAGKMPTPRRGFATGQVGSVFYTFGGEGNPDLKYNGVFEEVEAYDTAADTWRRLSPMGIPRHGSSAVSVGGKVYIPGGGTASGMPCTDKFDVFTP</sequence>
<dbReference type="EMBL" id="MU864485">
    <property type="protein sequence ID" value="KAK4184519.1"/>
    <property type="molecule type" value="Genomic_DNA"/>
</dbReference>
<keyword evidence="2" id="KW-0677">Repeat</keyword>
<name>A0AAN6WM09_9PEZI</name>
<evidence type="ECO:0000313" key="4">
    <source>
        <dbReference type="EMBL" id="KAK4184519.1"/>
    </source>
</evidence>
<gene>
    <name evidence="4" type="ORF">QBC35DRAFT_505780</name>
</gene>
<dbReference type="InterPro" id="IPR011043">
    <property type="entry name" value="Gal_Oxase/kelch_b-propeller"/>
</dbReference>
<dbReference type="PANTHER" id="PTHR46344:SF27">
    <property type="entry name" value="KELCH REPEAT SUPERFAMILY PROTEIN"/>
    <property type="match status" value="1"/>
</dbReference>
<evidence type="ECO:0000256" key="3">
    <source>
        <dbReference type="SAM" id="SignalP"/>
    </source>
</evidence>
<feature type="signal peptide" evidence="3">
    <location>
        <begin position="1"/>
        <end position="21"/>
    </location>
</feature>
<keyword evidence="1" id="KW-0880">Kelch repeat</keyword>
<dbReference type="AlphaFoldDB" id="A0AAN6WM09"/>
<evidence type="ECO:0000313" key="5">
    <source>
        <dbReference type="Proteomes" id="UP001302126"/>
    </source>
</evidence>
<dbReference type="PANTHER" id="PTHR46344">
    <property type="entry name" value="OS02G0202900 PROTEIN"/>
    <property type="match status" value="1"/>
</dbReference>
<dbReference type="SMART" id="SM00612">
    <property type="entry name" value="Kelch"/>
    <property type="match status" value="4"/>
</dbReference>
<dbReference type="InterPro" id="IPR006652">
    <property type="entry name" value="Kelch_1"/>
</dbReference>
<dbReference type="SUPFAM" id="SSF50965">
    <property type="entry name" value="Galactose oxidase, central domain"/>
    <property type="match status" value="1"/>
</dbReference>
<protein>
    <recommendedName>
        <fullName evidence="6">Galactose oxidase</fullName>
    </recommendedName>
</protein>
<proteinExistence type="predicted"/>
<evidence type="ECO:0000256" key="1">
    <source>
        <dbReference type="ARBA" id="ARBA00022441"/>
    </source>
</evidence>
<feature type="chain" id="PRO_5042904389" description="Galactose oxidase" evidence="3">
    <location>
        <begin position="22"/>
        <end position="345"/>
    </location>
</feature>
<evidence type="ECO:0000256" key="2">
    <source>
        <dbReference type="ARBA" id="ARBA00022737"/>
    </source>
</evidence>
<accession>A0AAN6WM09</accession>
<dbReference type="InterPro" id="IPR015915">
    <property type="entry name" value="Kelch-typ_b-propeller"/>
</dbReference>
<organism evidence="4 5">
    <name type="scientific">Podospora australis</name>
    <dbReference type="NCBI Taxonomy" id="1536484"/>
    <lineage>
        <taxon>Eukaryota</taxon>
        <taxon>Fungi</taxon>
        <taxon>Dikarya</taxon>
        <taxon>Ascomycota</taxon>
        <taxon>Pezizomycotina</taxon>
        <taxon>Sordariomycetes</taxon>
        <taxon>Sordariomycetidae</taxon>
        <taxon>Sordariales</taxon>
        <taxon>Podosporaceae</taxon>
        <taxon>Podospora</taxon>
    </lineage>
</organism>
<keyword evidence="5" id="KW-1185">Reference proteome</keyword>
<comment type="caution">
    <text evidence="4">The sequence shown here is derived from an EMBL/GenBank/DDBJ whole genome shotgun (WGS) entry which is preliminary data.</text>
</comment>